<feature type="compositionally biased region" description="Low complexity" evidence="2">
    <location>
        <begin position="573"/>
        <end position="609"/>
    </location>
</feature>
<feature type="region of interest" description="Disordered" evidence="2">
    <location>
        <begin position="1034"/>
        <end position="1081"/>
    </location>
</feature>
<keyword evidence="1" id="KW-0175">Coiled coil</keyword>
<gene>
    <name evidence="4" type="ORF">CCMP2556_LOCUS54135</name>
</gene>
<feature type="region of interest" description="Disordered" evidence="2">
    <location>
        <begin position="855"/>
        <end position="880"/>
    </location>
</feature>
<dbReference type="Proteomes" id="UP001642484">
    <property type="component" value="Unassembled WGS sequence"/>
</dbReference>
<protein>
    <recommendedName>
        <fullName evidence="3">Reverse transcriptase Ty1/copia-type domain-containing protein</fullName>
    </recommendedName>
</protein>
<feature type="region of interest" description="Disordered" evidence="2">
    <location>
        <begin position="1103"/>
        <end position="1144"/>
    </location>
</feature>
<evidence type="ECO:0000313" key="5">
    <source>
        <dbReference type="Proteomes" id="UP001642484"/>
    </source>
</evidence>
<accession>A0ABP0SW52</accession>
<evidence type="ECO:0000256" key="1">
    <source>
        <dbReference type="SAM" id="Coils"/>
    </source>
</evidence>
<keyword evidence="5" id="KW-1185">Reference proteome</keyword>
<evidence type="ECO:0000256" key="2">
    <source>
        <dbReference type="SAM" id="MobiDB-lite"/>
    </source>
</evidence>
<feature type="compositionally biased region" description="Polar residues" evidence="2">
    <location>
        <begin position="855"/>
        <end position="870"/>
    </location>
</feature>
<feature type="region of interest" description="Disordered" evidence="2">
    <location>
        <begin position="797"/>
        <end position="824"/>
    </location>
</feature>
<feature type="region of interest" description="Disordered" evidence="2">
    <location>
        <begin position="1160"/>
        <end position="1181"/>
    </location>
</feature>
<sequence length="1941" mass="214905">EIWSLVDSTPEREVFRFSDGGTQVSTERWRLPMVIGNTLMVFWTSVVPVPSLGLLLGRDFLESVGATMSFSKRVIKFDFLGTAAIPLKQLAAGHFLLRLIPRQWPGVGSQKWRKLGTDHVIELQVTLRDWLTRRVKATDPVFGDLVHEHLLSERSLQAGMSVIELLERREALTAMFGMDTFFKKSEPLPPSKAARVATKWMRFVQRSVARLSWHLWVSGDLICALSINSLARWKLQATEMEKHHLLPLGTCQKAETLGHFSVGNMQECMWLRNRMGLEVAFVEDPILMGMLAARSSKGMAAQVKSEALKEAKAKAAQAEKDGTRDEEARALIGPRGGLPTLRGDLVRLAALLNVPIDSKMTVAQIKEKVKPTVELLKGKPPSKHNKASSSSGLTYPDPRPSTAPSIAPQAKAPPAGLEKFSPSPQVAEMERQYRQNQAQFHDMMQQVASVLDTLNRRPGGLHQLQTQGEMPEHFSLTGAAPMQVDSVLNGEERPMSDFSEAELRQLAGESMESVYRERLEAQYGDLDCVDLTKDQVEALATEFEEDMFHYMNDEIFMNSVDLASCLTPFLSKSPPLSKRTSSRLSSSMSKPSPLTNKSSTSQQSPSASTMPEKTRPFMTEIFTTTQRVMKEAAKRGHRVGVPMSLDTGWNFLEEADRQACIDWVRKEKPYFLVIAFPCGPFSPLQRLNQSGMSPEVLERGRTLMAFALELAGEQARGGRHYVLENPAPSGAWKEPLMEDFIDRFDPYQVTVRAGHYPAAMARLLVRGMEDQFNLDTQKLTKKGSEVLAVGALGDDEIDGGEHFAPPTLDSDSELDERETKENAEKIPASIKAAVARLHANTGRREMELAPGEATSAYNNDINDSGCSPSQAALGKQPRTPGDVLTDIQSRLAEQDLVNYDAGYARQMALRETAKVSMTRLHFSRGLRKAELARSRDTTITEAPAPGSIVYFFRFQKYNSRNTGRRRRLSLRRWHGPGLLVAVEPGSNGDGPNGYVSFKGQLTKCSMEHVRLASPMEQIATDTWRDAIEEAVETALHDMTRSGVPTTKPVTSSRTSSSTGTSLAPSLAPSEAGDRPTVADLPPVEPQEVVGAMQAGVEPQLPSVVGNSARQTTPFTRQNTPVPQTVESPPVAPPAPSRTVNPQSPFPYLEQQLVRARRLQPLPTTTEEHTTSSSSGKRGPDIETEQLRAQTETATETAPSELRDTPVVSKQEILTVLSKPDEVRPLVKIYSEACMDRANPLDAQVRDHGTWRGNWDMPSQTEWKARCKLGLTWPCGADDLNEANAVQTARKECHWSSMNPKQKEGYRKAAEAGWAVWTNNDAVEVLSEAESVKIRRELKKRGEDSKILTHRWVFTDKHDGLRTSSNNLEEKPNARLVVPGFKDVFAFSIRKDAPTASRTSQHVVLPFTACNFKKGWRLLSVDIKSAFMKGDPYMSGTRELFIQNIRVRGDEPGLPLSANGLARVKKGVFGLADAPRQWYLRLNRALTERGEEARNSILSLEAELGFGSIEHNSFNYCGKHISQDLETGVVTVSMEEYHSNLKTVPIPVHRKSDPAAALTPGEQKQLRGLLGSLQWLVAQVRVDHGFGLSVLQGEQPNVGTLMKANALAKRMKSYGNFSLKFRPMELEGCGVVVVTDSSLGNVTKSGGDRSMKEKTYSQSSFFVILADKNLMNGKEGAFCLIDTRSHRLPKVCRRSTFGAELLGAEEAFDVGQYVRGVMADFFGYPMETRHVDAILDMVPLTVVTDAKDTFDKCSSDTPSFGSQKSLAFTTTWIRSILRRPNTSLRWSAAENMFVDAGAKDMDLSHLQSILTKGRWNACYSASFIKKSNKGGKKLGSVSADAVLPGEPLTESHSVFPYLHRLSEATGWHFQGSAAIQVARNARSYRSPVPRLDPKKYPMRSSFGRFDHQSGFSEWRLLEEQVPFKELANAQAPIGEAAAVLIT</sequence>
<evidence type="ECO:0000259" key="3">
    <source>
        <dbReference type="Pfam" id="PF07727"/>
    </source>
</evidence>
<feature type="non-terminal residue" evidence="4">
    <location>
        <position position="1941"/>
    </location>
</feature>
<organism evidence="4 5">
    <name type="scientific">Durusdinium trenchii</name>
    <dbReference type="NCBI Taxonomy" id="1381693"/>
    <lineage>
        <taxon>Eukaryota</taxon>
        <taxon>Sar</taxon>
        <taxon>Alveolata</taxon>
        <taxon>Dinophyceae</taxon>
        <taxon>Suessiales</taxon>
        <taxon>Symbiodiniaceae</taxon>
        <taxon>Durusdinium</taxon>
    </lineage>
</organism>
<feature type="compositionally biased region" description="Polar residues" evidence="2">
    <location>
        <begin position="1186"/>
        <end position="1197"/>
    </location>
</feature>
<comment type="caution">
    <text evidence="4">The sequence shown here is derived from an EMBL/GenBank/DDBJ whole genome shotgun (WGS) entry which is preliminary data.</text>
</comment>
<dbReference type="InterPro" id="IPR013103">
    <property type="entry name" value="RVT_2"/>
</dbReference>
<feature type="non-terminal residue" evidence="4">
    <location>
        <position position="1"/>
    </location>
</feature>
<reference evidence="4 5" key="1">
    <citation type="submission" date="2024-02" db="EMBL/GenBank/DDBJ databases">
        <authorList>
            <person name="Chen Y."/>
            <person name="Shah S."/>
            <person name="Dougan E. K."/>
            <person name="Thang M."/>
            <person name="Chan C."/>
        </authorList>
    </citation>
    <scope>NUCLEOTIDE SEQUENCE [LARGE SCALE GENOMIC DNA]</scope>
</reference>
<proteinExistence type="predicted"/>
<dbReference type="EMBL" id="CAXAMN010028462">
    <property type="protein sequence ID" value="CAK9116603.1"/>
    <property type="molecule type" value="Genomic_DNA"/>
</dbReference>
<feature type="coiled-coil region" evidence="1">
    <location>
        <begin position="301"/>
        <end position="328"/>
    </location>
</feature>
<feature type="region of interest" description="Disordered" evidence="2">
    <location>
        <begin position="573"/>
        <end position="615"/>
    </location>
</feature>
<feature type="region of interest" description="Disordered" evidence="2">
    <location>
        <begin position="1186"/>
        <end position="1205"/>
    </location>
</feature>
<feature type="compositionally biased region" description="Low complexity" evidence="2">
    <location>
        <begin position="1045"/>
        <end position="1061"/>
    </location>
</feature>
<evidence type="ECO:0000313" key="4">
    <source>
        <dbReference type="EMBL" id="CAK9116603.1"/>
    </source>
</evidence>
<dbReference type="Pfam" id="PF07727">
    <property type="entry name" value="RVT_2"/>
    <property type="match status" value="1"/>
</dbReference>
<feature type="compositionally biased region" description="Polar residues" evidence="2">
    <location>
        <begin position="1104"/>
        <end position="1124"/>
    </location>
</feature>
<name>A0ABP0SW52_9DINO</name>
<feature type="region of interest" description="Disordered" evidence="2">
    <location>
        <begin position="373"/>
        <end position="421"/>
    </location>
</feature>
<feature type="domain" description="Reverse transcriptase Ty1/copia-type" evidence="3">
    <location>
        <begin position="1340"/>
        <end position="1497"/>
    </location>
</feature>